<dbReference type="Pfam" id="PF00300">
    <property type="entry name" value="His_Phos_1"/>
    <property type="match status" value="1"/>
</dbReference>
<dbReference type="Proteomes" id="UP001396334">
    <property type="component" value="Unassembled WGS sequence"/>
</dbReference>
<dbReference type="PANTHER" id="PTHR48100:SF34">
    <property type="entry name" value="PHOSPHOGLYCERATE MUTASE-LIKE PROTEIN 4"/>
    <property type="match status" value="1"/>
</dbReference>
<dbReference type="InterPro" id="IPR029033">
    <property type="entry name" value="His_PPase_superfam"/>
</dbReference>
<dbReference type="SMART" id="SM00855">
    <property type="entry name" value="PGAM"/>
    <property type="match status" value="1"/>
</dbReference>
<reference evidence="2 3" key="1">
    <citation type="journal article" date="2024" name="G3 (Bethesda)">
        <title>Genome assembly of Hibiscus sabdariffa L. provides insights into metabolisms of medicinal natural products.</title>
        <authorList>
            <person name="Kim T."/>
        </authorList>
    </citation>
    <scope>NUCLEOTIDE SEQUENCE [LARGE SCALE GENOMIC DNA]</scope>
    <source>
        <strain evidence="2">TK-2024</strain>
        <tissue evidence="2">Old leaves</tissue>
    </source>
</reference>
<dbReference type="SUPFAM" id="SSF53254">
    <property type="entry name" value="Phosphoglycerate mutase-like"/>
    <property type="match status" value="1"/>
</dbReference>
<evidence type="ECO:0000256" key="1">
    <source>
        <dbReference type="ARBA" id="ARBA00038362"/>
    </source>
</evidence>
<dbReference type="InterPro" id="IPR001345">
    <property type="entry name" value="PG/BPGM_mutase_AS"/>
</dbReference>
<sequence length="289" mass="31779">MLCIMTAKIPVSLKCPPTKIVIGAQCSSTTKLGRLYFTPTELNYSPSPPTISMSELSSCSMDQSYTEIIVVRHGETAWNATGRIQGHMDVELNEVGRQQAASLAERLSREPEISAIYSSDLKRALETAETIAASCGKFEVIKDPDLRERHLGDVQGLLFREAAKVCPEAYRAFSSRATNQVIPGGGESLDQLYHRATSSIQRIIQKHKGKRIVVVTHGGVIRALYRRACSRRFRGSILNTSVNIFQISDDDVWTIKSWGDVTHLNQTGQYSMSGFGVNKTPSVVTSGPT</sequence>
<accession>A0ABR2Q4S1</accession>
<evidence type="ECO:0000313" key="2">
    <source>
        <dbReference type="EMBL" id="KAK8995676.1"/>
    </source>
</evidence>
<dbReference type="InterPro" id="IPR050275">
    <property type="entry name" value="PGM_Phosphatase"/>
</dbReference>
<name>A0ABR2Q4S1_9ROSI</name>
<dbReference type="PANTHER" id="PTHR48100">
    <property type="entry name" value="BROAD-SPECIFICITY PHOSPHATASE YOR283W-RELATED"/>
    <property type="match status" value="1"/>
</dbReference>
<gene>
    <name evidence="2" type="ORF">V6N11_075940</name>
</gene>
<comment type="similarity">
    <text evidence="1">Belongs to the phosphoglycerate mutase family.</text>
</comment>
<evidence type="ECO:0008006" key="4">
    <source>
        <dbReference type="Google" id="ProtNLM"/>
    </source>
</evidence>
<dbReference type="EMBL" id="JBBPBN010000045">
    <property type="protein sequence ID" value="KAK8995676.1"/>
    <property type="molecule type" value="Genomic_DNA"/>
</dbReference>
<protein>
    <recommendedName>
        <fullName evidence="4">Phosphoglycerate mutase-like protein 4</fullName>
    </recommendedName>
</protein>
<dbReference type="CDD" id="cd07067">
    <property type="entry name" value="HP_PGM_like"/>
    <property type="match status" value="1"/>
</dbReference>
<dbReference type="Gene3D" id="3.40.50.1240">
    <property type="entry name" value="Phosphoglycerate mutase-like"/>
    <property type="match status" value="1"/>
</dbReference>
<keyword evidence="3" id="KW-1185">Reference proteome</keyword>
<dbReference type="InterPro" id="IPR013078">
    <property type="entry name" value="His_Pase_superF_clade-1"/>
</dbReference>
<comment type="caution">
    <text evidence="2">The sequence shown here is derived from an EMBL/GenBank/DDBJ whole genome shotgun (WGS) entry which is preliminary data.</text>
</comment>
<evidence type="ECO:0000313" key="3">
    <source>
        <dbReference type="Proteomes" id="UP001396334"/>
    </source>
</evidence>
<dbReference type="PROSITE" id="PS00175">
    <property type="entry name" value="PG_MUTASE"/>
    <property type="match status" value="1"/>
</dbReference>
<proteinExistence type="inferred from homology"/>
<organism evidence="2 3">
    <name type="scientific">Hibiscus sabdariffa</name>
    <name type="common">roselle</name>
    <dbReference type="NCBI Taxonomy" id="183260"/>
    <lineage>
        <taxon>Eukaryota</taxon>
        <taxon>Viridiplantae</taxon>
        <taxon>Streptophyta</taxon>
        <taxon>Embryophyta</taxon>
        <taxon>Tracheophyta</taxon>
        <taxon>Spermatophyta</taxon>
        <taxon>Magnoliopsida</taxon>
        <taxon>eudicotyledons</taxon>
        <taxon>Gunneridae</taxon>
        <taxon>Pentapetalae</taxon>
        <taxon>rosids</taxon>
        <taxon>malvids</taxon>
        <taxon>Malvales</taxon>
        <taxon>Malvaceae</taxon>
        <taxon>Malvoideae</taxon>
        <taxon>Hibiscus</taxon>
    </lineage>
</organism>